<comment type="caution">
    <text evidence="2">The sequence shown here is derived from an EMBL/GenBank/DDBJ whole genome shotgun (WGS) entry which is preliminary data.</text>
</comment>
<dbReference type="Proteomes" id="UP000311382">
    <property type="component" value="Unassembled WGS sequence"/>
</dbReference>
<organism evidence="2 3">
    <name type="scientific">Rhodotorula diobovata</name>
    <dbReference type="NCBI Taxonomy" id="5288"/>
    <lineage>
        <taxon>Eukaryota</taxon>
        <taxon>Fungi</taxon>
        <taxon>Dikarya</taxon>
        <taxon>Basidiomycota</taxon>
        <taxon>Pucciniomycotina</taxon>
        <taxon>Microbotryomycetes</taxon>
        <taxon>Sporidiobolales</taxon>
        <taxon>Sporidiobolaceae</taxon>
        <taxon>Rhodotorula</taxon>
    </lineage>
</organism>
<reference evidence="2 3" key="1">
    <citation type="submission" date="2019-03" db="EMBL/GenBank/DDBJ databases">
        <title>Rhodosporidium diobovatum UCD-FST 08-225 genome sequencing, assembly, and annotation.</title>
        <authorList>
            <person name="Fakankun I.U."/>
            <person name="Fristensky B."/>
            <person name="Levin D.B."/>
        </authorList>
    </citation>
    <scope>NUCLEOTIDE SEQUENCE [LARGE SCALE GENOMIC DNA]</scope>
    <source>
        <strain evidence="2 3">UCD-FST 08-225</strain>
    </source>
</reference>
<feature type="region of interest" description="Disordered" evidence="1">
    <location>
        <begin position="318"/>
        <end position="365"/>
    </location>
</feature>
<name>A0A5C5FVS5_9BASI</name>
<feature type="compositionally biased region" description="Low complexity" evidence="1">
    <location>
        <begin position="417"/>
        <end position="436"/>
    </location>
</feature>
<accession>A0A5C5FVS5</accession>
<evidence type="ECO:0000313" key="3">
    <source>
        <dbReference type="Proteomes" id="UP000311382"/>
    </source>
</evidence>
<feature type="compositionally biased region" description="Pro residues" evidence="1">
    <location>
        <begin position="471"/>
        <end position="483"/>
    </location>
</feature>
<feature type="compositionally biased region" description="Low complexity" evidence="1">
    <location>
        <begin position="1"/>
        <end position="36"/>
    </location>
</feature>
<feature type="region of interest" description="Disordered" evidence="1">
    <location>
        <begin position="130"/>
        <end position="186"/>
    </location>
</feature>
<feature type="compositionally biased region" description="Low complexity" evidence="1">
    <location>
        <begin position="351"/>
        <end position="365"/>
    </location>
</feature>
<evidence type="ECO:0000256" key="1">
    <source>
        <dbReference type="SAM" id="MobiDB-lite"/>
    </source>
</evidence>
<dbReference type="EMBL" id="SOZI01000069">
    <property type="protein sequence ID" value="TNY20346.1"/>
    <property type="molecule type" value="Genomic_DNA"/>
</dbReference>
<dbReference type="OrthoDB" id="2499658at2759"/>
<dbReference type="STRING" id="5288.A0A5C5FVS5"/>
<proteinExistence type="predicted"/>
<evidence type="ECO:0000313" key="2">
    <source>
        <dbReference type="EMBL" id="TNY20346.1"/>
    </source>
</evidence>
<sequence length="604" mass="63429">MDQHDAFQLWLPQLPQQAMLPPAPAAPSSSQGPGRSSLKRPRSPLHPQGHAGDDGELDAEGEPDIQLPQPPPELFFHPQPQHPHHLPLPAPPSQPHAQPHLHLHLDHQALHHQHELLHVDSDKPIATNSRVQAAAPPHAHDANAVAGPSSGAGVGVAGGQTQQQQQQQDDDSVAEAEPGAMPDKGEFDTAVEGYIQALHPIKRNKALMSPSLHELVLAILLDPQNTKQGDPQLRFWVRQRFNLQSGTDGNFVMHEEKKVVLRTALFDVISAAHALSQHGGRDKTYAEVKKLWSYVPKEVVTVFVKMCPTCNGKRVTVKGKRPKIEKRAPLPKDILNGPADDGVPDTNGSVPASRSAAPPAAGPALAPAPAPIHIEAALARAMPVAGPSSSTAVVTGPPGAPLLLPIAPFQLQQPPLPFQQQQQHPPAQAQAQQLKPKPTPRPRQIKPKPPAPPAAASSSSSSSSSFAPVVAPVPAPAPTPAPPKRSGRKSAQAAAAGISALAAFEQEDDEDREYRVRKEEHGGAADLNREAELGAEKGEKGAGEASDEDAPGELDAAAATSDAVIDPSLQFGGGLLEGYSVGMGGTEAAGGSAEALHALYRPGA</sequence>
<feature type="compositionally biased region" description="Basic and acidic residues" evidence="1">
    <location>
        <begin position="512"/>
        <end position="542"/>
    </location>
</feature>
<feature type="compositionally biased region" description="Acidic residues" evidence="1">
    <location>
        <begin position="54"/>
        <end position="63"/>
    </location>
</feature>
<feature type="compositionally biased region" description="Low complexity" evidence="1">
    <location>
        <begin position="454"/>
        <end position="470"/>
    </location>
</feature>
<protein>
    <recommendedName>
        <fullName evidence="4">Integrase zinc-binding domain-containing protein</fullName>
    </recommendedName>
</protein>
<feature type="region of interest" description="Disordered" evidence="1">
    <location>
        <begin position="417"/>
        <end position="557"/>
    </location>
</feature>
<gene>
    <name evidence="2" type="ORF">DMC30DRAFT_397910</name>
</gene>
<dbReference type="AlphaFoldDB" id="A0A5C5FVS5"/>
<feature type="compositionally biased region" description="Low complexity" evidence="1">
    <location>
        <begin position="491"/>
        <end position="503"/>
    </location>
</feature>
<keyword evidence="3" id="KW-1185">Reference proteome</keyword>
<feature type="compositionally biased region" description="Low complexity" evidence="1">
    <location>
        <begin position="133"/>
        <end position="149"/>
    </location>
</feature>
<evidence type="ECO:0008006" key="4">
    <source>
        <dbReference type="Google" id="ProtNLM"/>
    </source>
</evidence>
<feature type="region of interest" description="Disordered" evidence="1">
    <location>
        <begin position="1"/>
        <end position="99"/>
    </location>
</feature>